<gene>
    <name evidence="2" type="ORF">AABB28_16300</name>
</gene>
<reference evidence="2 3" key="1">
    <citation type="submission" date="2024-04" db="EMBL/GenBank/DDBJ databases">
        <title>Phylogenomic analyses of a clade within the roseobacter group suggest taxonomic reassignments of species of the genera Aestuariivita, Citreicella, Loktanella, Nautella, Pelagibaca, Ruegeria, Thalassobius, Thiobacimonas and Tropicibacter, and the proposal o.</title>
        <authorList>
            <person name="Jeon C.O."/>
        </authorList>
    </citation>
    <scope>NUCLEOTIDE SEQUENCE [LARGE SCALE GENOMIC DNA]</scope>
    <source>
        <strain evidence="2 3">G8-12</strain>
    </source>
</reference>
<protein>
    <submittedName>
        <fullName evidence="2">Uncharacterized protein</fullName>
    </submittedName>
</protein>
<accession>A0AAN0NI89</accession>
<dbReference type="Proteomes" id="UP001451782">
    <property type="component" value="Chromosome"/>
</dbReference>
<proteinExistence type="predicted"/>
<sequence length="1195" mass="127498">MKKSKLMFEGLSSRPALLRTTAMVTVAALGLGATPAAAQVCDMTVVPLQAGCEAPNAGLTVSVPVQPNVEVLDTVPVGGFGAAGFSITIDNETYAGAPAPTVSQRTNDLRNDAAEVDVRFDGLDTRRFLNVATADQRNAYRAGEPITFRASTNYPAYLTRAEVQIRDRNRRGASVVATLPINPNGTATFPMPSGDAGDLSYTLRVYDAAGRYDETHPVALARTSIGGEANAVGLAPFAAVGAGEDNTARRTIPVRGGVITTSGVATPGGLVTVMGETVPVDGNGRFAVSRVVPSGDQIVTVNINGRDYVRDVEIPQSEWFYVGLVDLTLGMREGGSDDADWEGYDSGRAAFYTKGTTASGWTITASADTRNGPIEDMFNRLDDKDPRRVLDRLREDGTDLYPTYGDSSTAFDDTPTSGAIYLRAESETMRFTLGDFRTGIAGPGLINNARDLYGVELAYQSPSVTAHGDPRVTAMGYAAQLETAPQRDILRGTGGSVYFLSRQDITGGSATVTVQVIDPDTGFVVDNRLLTEGTDYTIDHIQGVILLTGPLTSNTGDGGLVNAGIGEFDVNLVVQYEYTPLDGLDDASAFGGRAEVWATDTLRFGASIMSERTQSAEDQRIGAVDLRYRLGETSYAELEVARTEGPGFARSVSTDGGLTIASSGGAPSDAAQAVRFTSQLDLQEIGLGMSGQVGLRYESKEAGFSTLNDDITDDQLLIGIDGDLDVTDRASVGFDIERFESDAGNEKTEAEVSVAYAFSDIWSLEVGVQSLDQTTVGSAEDTGTRTDLGAQLTYAPSDMLSLYLFGQATLETDGGLSDDNRIGVGVDAAFDNGAKLAAEVSDGDSGVAGKLLLGYAPTSDNEVYLGYTLDPTRSGASSDLADNGRVVLGGRYRYSEAVSSYAENIFDMPGSQRSLTQAYGLTYTPSDMWSYGVGIETGRVRDSAAGDFDRTALSFGAAYRRDEDLSMRARLEYRTEDGEGIAQDRETIGFSGGYSNQIAQDWRMLGSVEALYSDSAESSFRDGEYLRATLGYAYRPIDNERLNVLFRLTALHDLPGEDQVDANGNADGPQQRSQVVSVSATYDLNRELTIGGKLGYRNSEVADRGTDDFAANTATLLVGQAEWHVIDKWDIFGEGRVLYTDQTGTTETGAMAAVYRHINDNVKLGLGYEWGSVSDDETDLDYDGQGVFLNIVGKF</sequence>
<feature type="chain" id="PRO_5042974435" evidence="1">
    <location>
        <begin position="39"/>
        <end position="1195"/>
    </location>
</feature>
<dbReference type="RefSeq" id="WP_342069771.1">
    <property type="nucleotide sequence ID" value="NZ_CP151762.1"/>
</dbReference>
<evidence type="ECO:0000256" key="1">
    <source>
        <dbReference type="SAM" id="SignalP"/>
    </source>
</evidence>
<keyword evidence="3" id="KW-1185">Reference proteome</keyword>
<evidence type="ECO:0000313" key="2">
    <source>
        <dbReference type="EMBL" id="WZU63389.1"/>
    </source>
</evidence>
<dbReference type="KEGG" id="yag:AABB28_16300"/>
<organism evidence="2 3">
    <name type="scientific">Yoonia algicola</name>
    <dbReference type="NCBI Taxonomy" id="3137368"/>
    <lineage>
        <taxon>Bacteria</taxon>
        <taxon>Pseudomonadati</taxon>
        <taxon>Pseudomonadota</taxon>
        <taxon>Alphaproteobacteria</taxon>
        <taxon>Rhodobacterales</taxon>
        <taxon>Paracoccaceae</taxon>
        <taxon>Yoonia</taxon>
    </lineage>
</organism>
<feature type="signal peptide" evidence="1">
    <location>
        <begin position="1"/>
        <end position="38"/>
    </location>
</feature>
<dbReference type="SUPFAM" id="SSF56935">
    <property type="entry name" value="Porins"/>
    <property type="match status" value="2"/>
</dbReference>
<dbReference type="AlphaFoldDB" id="A0AAN0NI89"/>
<dbReference type="EMBL" id="CP151762">
    <property type="protein sequence ID" value="WZU63389.1"/>
    <property type="molecule type" value="Genomic_DNA"/>
</dbReference>
<evidence type="ECO:0000313" key="3">
    <source>
        <dbReference type="Proteomes" id="UP001451782"/>
    </source>
</evidence>
<name>A0AAN0NI89_9RHOB</name>
<keyword evidence="1" id="KW-0732">Signal</keyword>